<dbReference type="KEGG" id="axy:AXYL_06362"/>
<reference evidence="1 2" key="1">
    <citation type="journal article" date="2011" name="J. Bacteriol.">
        <title>Complete genome sequence of the haloaromatic acid-degrading bacterium Achromobacter xylosoxidans A8.</title>
        <authorList>
            <person name="Strnad H."/>
            <person name="Ridl J."/>
            <person name="Paces J."/>
            <person name="Kolar M."/>
            <person name="Vlcek C."/>
            <person name="Paces V."/>
        </authorList>
    </citation>
    <scope>NUCLEOTIDE SEQUENCE [LARGE SCALE GENOMIC DNA]</scope>
    <source>
        <strain evidence="1 2">A8</strain>
    </source>
</reference>
<organism evidence="1 2">
    <name type="scientific">Achromobacter xylosoxidans (strain A8)</name>
    <dbReference type="NCBI Taxonomy" id="762376"/>
    <lineage>
        <taxon>Bacteria</taxon>
        <taxon>Pseudomonadati</taxon>
        <taxon>Pseudomonadota</taxon>
        <taxon>Betaproteobacteria</taxon>
        <taxon>Burkholderiales</taxon>
        <taxon>Alcaligenaceae</taxon>
        <taxon>Achromobacter</taxon>
    </lineage>
</organism>
<dbReference type="EMBL" id="CP002287">
    <property type="protein sequence ID" value="ADP19655.1"/>
    <property type="molecule type" value="Genomic_DNA"/>
</dbReference>
<protein>
    <submittedName>
        <fullName evidence="1">Uncharacterized protein</fullName>
    </submittedName>
</protein>
<dbReference type="AlphaFoldDB" id="E3HRN6"/>
<dbReference type="Proteomes" id="UP000006876">
    <property type="component" value="Chromosome"/>
</dbReference>
<evidence type="ECO:0000313" key="2">
    <source>
        <dbReference type="Proteomes" id="UP000006876"/>
    </source>
</evidence>
<gene>
    <name evidence="1" type="ordered locus">AXYL_06362</name>
</gene>
<proteinExistence type="predicted"/>
<evidence type="ECO:0000313" key="1">
    <source>
        <dbReference type="EMBL" id="ADP19655.1"/>
    </source>
</evidence>
<sequence>MAVKDFISDVSCIFKSWPKFTIYHPYHVFNGCTIQGIYA</sequence>
<accession>E3HRN6</accession>
<name>E3HRN6_ACHXA</name>
<dbReference type="HOGENOM" id="CLU_3303086_0_0_4"/>